<protein>
    <submittedName>
        <fullName evidence="1">AraC family transcription regulator</fullName>
    </submittedName>
</protein>
<evidence type="ECO:0000313" key="2">
    <source>
        <dbReference type="Proteomes" id="UP000001654"/>
    </source>
</evidence>
<organism evidence="1 2">
    <name type="scientific">Zunongwangia profunda (strain DSM 18752 / CCTCC AB 206139 / SM-A87)</name>
    <name type="common">Wangia profunda</name>
    <dbReference type="NCBI Taxonomy" id="655815"/>
    <lineage>
        <taxon>Bacteria</taxon>
        <taxon>Pseudomonadati</taxon>
        <taxon>Bacteroidota</taxon>
        <taxon>Flavobacteriia</taxon>
        <taxon>Flavobacteriales</taxon>
        <taxon>Flavobacteriaceae</taxon>
        <taxon>Zunongwangia</taxon>
    </lineage>
</organism>
<gene>
    <name evidence="1" type="ordered locus">ZPR_3351</name>
</gene>
<reference evidence="1 2" key="1">
    <citation type="journal article" date="2010" name="BMC Genomics">
        <title>The complete genome of Zunongwangia profunda SM-A87 reveals its adaptation to the deep-sea environment and ecological role in sedimentary organic nitrogen degradation.</title>
        <authorList>
            <person name="Qin Q.L."/>
            <person name="Zhang X.Y."/>
            <person name="Wang X.M."/>
            <person name="Liu G.M."/>
            <person name="Chen X.L."/>
            <person name="Xie B.B."/>
            <person name="Dang H.Y."/>
            <person name="Zhou B.C."/>
            <person name="Yu J."/>
            <person name="Zhang Y.Z."/>
        </authorList>
    </citation>
    <scope>NUCLEOTIDE SEQUENCE [LARGE SCALE GENOMIC DNA]</scope>
    <source>
        <strain evidence="2">DSM 18752 / CCTCC AB 206139 / SM-A87</strain>
    </source>
</reference>
<dbReference type="RefSeq" id="WP_013072762.1">
    <property type="nucleotide sequence ID" value="NC_014041.1"/>
</dbReference>
<dbReference type="EMBL" id="CP001650">
    <property type="protein sequence ID" value="ADF53667.1"/>
    <property type="molecule type" value="Genomic_DNA"/>
</dbReference>
<dbReference type="HOGENOM" id="CLU_2978406_0_0_10"/>
<dbReference type="KEGG" id="zpr:ZPR_3351"/>
<proteinExistence type="predicted"/>
<sequence length="58" mass="6744">MLNGNMVNRFEGEEEGHSIEQYQHAIVTNVQNKGHILQFSEAEQLSLISIEIDRKNFR</sequence>
<dbReference type="Proteomes" id="UP000001654">
    <property type="component" value="Chromosome"/>
</dbReference>
<dbReference type="STRING" id="655815.ZPR_3351"/>
<accession>D5BJ34</accession>
<evidence type="ECO:0000313" key="1">
    <source>
        <dbReference type="EMBL" id="ADF53667.1"/>
    </source>
</evidence>
<name>D5BJ34_ZUNPS</name>
<keyword evidence="2" id="KW-1185">Reference proteome</keyword>
<dbReference type="AlphaFoldDB" id="D5BJ34"/>